<proteinExistence type="predicted"/>
<dbReference type="RefSeq" id="WP_164448224.1">
    <property type="nucleotide sequence ID" value="NZ_SAIY01000005.1"/>
</dbReference>
<evidence type="ECO:0000313" key="2">
    <source>
        <dbReference type="EMBL" id="NGM14349.1"/>
    </source>
</evidence>
<keyword evidence="1" id="KW-0472">Membrane</keyword>
<accession>A0A6M1L7Z0</accession>
<dbReference type="Proteomes" id="UP000478148">
    <property type="component" value="Unassembled WGS sequence"/>
</dbReference>
<keyword evidence="1" id="KW-0812">Transmembrane</keyword>
<evidence type="ECO:0000313" key="3">
    <source>
        <dbReference type="Proteomes" id="UP000478148"/>
    </source>
</evidence>
<name>A0A6M1L7Z0_9ACTN</name>
<feature type="transmembrane region" description="Helical" evidence="1">
    <location>
        <begin position="101"/>
        <end position="123"/>
    </location>
</feature>
<organism evidence="2 3">
    <name type="scientific">Verrucosispora sioxanthis</name>
    <dbReference type="NCBI Taxonomy" id="2499994"/>
    <lineage>
        <taxon>Bacteria</taxon>
        <taxon>Bacillati</taxon>
        <taxon>Actinomycetota</taxon>
        <taxon>Actinomycetes</taxon>
        <taxon>Micromonosporales</taxon>
        <taxon>Micromonosporaceae</taxon>
        <taxon>Micromonospora</taxon>
    </lineage>
</organism>
<dbReference type="AlphaFoldDB" id="A0A6M1L7Z0"/>
<feature type="transmembrane region" description="Helical" evidence="1">
    <location>
        <begin position="47"/>
        <end position="64"/>
    </location>
</feature>
<keyword evidence="1" id="KW-1133">Transmembrane helix</keyword>
<comment type="caution">
    <text evidence="2">The sequence shown here is derived from an EMBL/GenBank/DDBJ whole genome shotgun (WGS) entry which is preliminary data.</text>
</comment>
<gene>
    <name evidence="2" type="ORF">ENC19_17585</name>
</gene>
<evidence type="ECO:0000256" key="1">
    <source>
        <dbReference type="SAM" id="Phobius"/>
    </source>
</evidence>
<dbReference type="EMBL" id="SAIY01000005">
    <property type="protein sequence ID" value="NGM14349.1"/>
    <property type="molecule type" value="Genomic_DNA"/>
</dbReference>
<sequence length="129" mass="13898">MSVAIPAPSTLNFLAGLFAGAGINMLTSVSTGPPDPQVSTAKVALDAALWVVAAAFTTWAAHLFQTAEREADLYIDRDFSEAEKQEIRQEYLSRALRRARFPLVSTVLSLLGAVLLLPGLISWHRVFGG</sequence>
<protein>
    <submittedName>
        <fullName evidence="2">Uncharacterized protein</fullName>
    </submittedName>
</protein>
<reference evidence="2 3" key="1">
    <citation type="submission" date="2020-02" db="EMBL/GenBank/DDBJ databases">
        <title>Draft Genome Sequence of Verrucosispora sp. Strain CWR15, Isolated from Gulf of Mexico Sponge.</title>
        <authorList>
            <person name="Kennedy S.J."/>
            <person name="Cella E."/>
            <person name="Azarian T."/>
            <person name="Baker B.J."/>
            <person name="Shaw L.N."/>
        </authorList>
    </citation>
    <scope>NUCLEOTIDE SEQUENCE [LARGE SCALE GENOMIC DNA]</scope>
    <source>
        <strain evidence="2 3">CWR15</strain>
    </source>
</reference>
<keyword evidence="3" id="KW-1185">Reference proteome</keyword>